<dbReference type="GO" id="GO:0050767">
    <property type="term" value="P:regulation of neurogenesis"/>
    <property type="evidence" value="ECO:0007669"/>
    <property type="project" value="Ensembl"/>
</dbReference>
<reference evidence="7" key="2">
    <citation type="submission" date="2025-09" db="UniProtKB">
        <authorList>
            <consortium name="Ensembl"/>
        </authorList>
    </citation>
    <scope>IDENTIFICATION</scope>
</reference>
<dbReference type="AlphaFoldDB" id="A0A9J7YCQ6"/>
<proteinExistence type="predicted"/>
<dbReference type="CDD" id="cd00086">
    <property type="entry name" value="homeodomain"/>
    <property type="match status" value="1"/>
</dbReference>
<evidence type="ECO:0000256" key="4">
    <source>
        <dbReference type="ARBA" id="ARBA00023242"/>
    </source>
</evidence>
<keyword evidence="3 5" id="KW-0371">Homeobox</keyword>
<dbReference type="GO" id="GO:0000978">
    <property type="term" value="F:RNA polymerase II cis-regulatory region sequence-specific DNA binding"/>
    <property type="evidence" value="ECO:0007669"/>
    <property type="project" value="TreeGrafter"/>
</dbReference>
<dbReference type="GO" id="GO:0030154">
    <property type="term" value="P:cell differentiation"/>
    <property type="evidence" value="ECO:0007669"/>
    <property type="project" value="TreeGrafter"/>
</dbReference>
<dbReference type="GO" id="GO:0000981">
    <property type="term" value="F:DNA-binding transcription factor activity, RNA polymerase II-specific"/>
    <property type="evidence" value="ECO:0007669"/>
    <property type="project" value="InterPro"/>
</dbReference>
<dbReference type="InterPro" id="IPR017970">
    <property type="entry name" value="Homeobox_CS"/>
</dbReference>
<dbReference type="InterPro" id="IPR020479">
    <property type="entry name" value="HD_metazoa"/>
</dbReference>
<evidence type="ECO:0000256" key="5">
    <source>
        <dbReference type="RuleBase" id="RU000682"/>
    </source>
</evidence>
<dbReference type="PANTHER" id="PTHR24340:SF106">
    <property type="entry name" value="HOMEOBOX PROTEIN PNX"/>
    <property type="match status" value="1"/>
</dbReference>
<reference evidence="7" key="1">
    <citation type="submission" date="2025-08" db="UniProtKB">
        <authorList>
            <consortium name="Ensembl"/>
        </authorList>
    </citation>
    <scope>IDENTIFICATION</scope>
</reference>
<dbReference type="PROSITE" id="PS00027">
    <property type="entry name" value="HOMEOBOX_1"/>
    <property type="match status" value="1"/>
</dbReference>
<organism evidence="7 8">
    <name type="scientific">Cyprinus carpio carpio</name>
    <dbReference type="NCBI Taxonomy" id="630221"/>
    <lineage>
        <taxon>Eukaryota</taxon>
        <taxon>Metazoa</taxon>
        <taxon>Chordata</taxon>
        <taxon>Craniata</taxon>
        <taxon>Vertebrata</taxon>
        <taxon>Euteleostomi</taxon>
        <taxon>Actinopterygii</taxon>
        <taxon>Neopterygii</taxon>
        <taxon>Teleostei</taxon>
        <taxon>Ostariophysi</taxon>
        <taxon>Cypriniformes</taxon>
        <taxon>Cyprinidae</taxon>
        <taxon>Cyprininae</taxon>
        <taxon>Cyprinus</taxon>
    </lineage>
</organism>
<protein>
    <submittedName>
        <fullName evidence="7">Posterior neuron-specific homeobox</fullName>
    </submittedName>
</protein>
<accession>A0A9J7YCQ6</accession>
<dbReference type="InterPro" id="IPR009057">
    <property type="entry name" value="Homeodomain-like_sf"/>
</dbReference>
<dbReference type="OMA" id="DSSTEWP"/>
<dbReference type="Gene3D" id="1.10.10.60">
    <property type="entry name" value="Homeodomain-like"/>
    <property type="match status" value="1"/>
</dbReference>
<dbReference type="GeneTree" id="ENSGT00940000166967"/>
<name>A0A9J7YCQ6_CYPCA</name>
<sequence>MDTLAALEATVRMREETGNSPVLGKTSFSIADILDPSKFTGRHQETQRDINTREISICALANKDSDKMTASENSADSNMPSVSGAKGKSKRIRTAFTLDQLRILERSFQNSHYLSVFERHCIATALRLSETQVKIWFQNRRTKWKKEQEGQGGEEQNHCASPAFTQNSFIYALPGHHANPVHYYTPQTPYLNTPHHHHTLLMF</sequence>
<dbReference type="InterPro" id="IPR001356">
    <property type="entry name" value="HD"/>
</dbReference>
<evidence type="ECO:0000259" key="6">
    <source>
        <dbReference type="SMART" id="SM00389"/>
    </source>
</evidence>
<evidence type="ECO:0000256" key="2">
    <source>
        <dbReference type="ARBA" id="ARBA00023125"/>
    </source>
</evidence>
<dbReference type="SMART" id="SM00389">
    <property type="entry name" value="HOX"/>
    <property type="match status" value="1"/>
</dbReference>
<keyword evidence="8" id="KW-1185">Reference proteome</keyword>
<dbReference type="GO" id="GO:0005634">
    <property type="term" value="C:nucleus"/>
    <property type="evidence" value="ECO:0007669"/>
    <property type="project" value="UniProtKB-SubCell"/>
</dbReference>
<dbReference type="Proteomes" id="UP001108240">
    <property type="component" value="Unplaced"/>
</dbReference>
<dbReference type="InterPro" id="IPR050394">
    <property type="entry name" value="Homeobox_NK-like"/>
</dbReference>
<dbReference type="Ensembl" id="ENSCCRT00000201112.1">
    <property type="protein sequence ID" value="ENSCCRP00000115165.1"/>
    <property type="gene ID" value="ENSCCRG00000055746.1"/>
</dbReference>
<dbReference type="Pfam" id="PF00046">
    <property type="entry name" value="Homeodomain"/>
    <property type="match status" value="1"/>
</dbReference>
<dbReference type="PANTHER" id="PTHR24340">
    <property type="entry name" value="HOMEOBOX PROTEIN NKX"/>
    <property type="match status" value="1"/>
</dbReference>
<evidence type="ECO:0000313" key="7">
    <source>
        <dbReference type="Ensembl" id="ENSCCRP00000115165.1"/>
    </source>
</evidence>
<comment type="subcellular location">
    <subcellularLocation>
        <location evidence="1 5">Nucleus</location>
    </subcellularLocation>
</comment>
<keyword evidence="2 5" id="KW-0238">DNA-binding</keyword>
<evidence type="ECO:0000313" key="8">
    <source>
        <dbReference type="Proteomes" id="UP001108240"/>
    </source>
</evidence>
<dbReference type="SUPFAM" id="SSF46689">
    <property type="entry name" value="Homeodomain-like"/>
    <property type="match status" value="1"/>
</dbReference>
<dbReference type="GO" id="GO:0045892">
    <property type="term" value="P:negative regulation of DNA-templated transcription"/>
    <property type="evidence" value="ECO:0007669"/>
    <property type="project" value="Ensembl"/>
</dbReference>
<dbReference type="PRINTS" id="PR00024">
    <property type="entry name" value="HOMEOBOX"/>
</dbReference>
<keyword evidence="4 5" id="KW-0539">Nucleus</keyword>
<evidence type="ECO:0000256" key="1">
    <source>
        <dbReference type="ARBA" id="ARBA00004123"/>
    </source>
</evidence>
<feature type="domain" description="Homeobox" evidence="6">
    <location>
        <begin position="89"/>
        <end position="151"/>
    </location>
</feature>
<evidence type="ECO:0000256" key="3">
    <source>
        <dbReference type="ARBA" id="ARBA00023155"/>
    </source>
</evidence>